<evidence type="ECO:0000259" key="3">
    <source>
        <dbReference type="PROSITE" id="PS51866"/>
    </source>
</evidence>
<dbReference type="Gene3D" id="2.40.50.100">
    <property type="match status" value="1"/>
</dbReference>
<dbReference type="GO" id="GO:0015689">
    <property type="term" value="P:molybdate ion transport"/>
    <property type="evidence" value="ECO:0007669"/>
    <property type="project" value="InterPro"/>
</dbReference>
<dbReference type="NCBIfam" id="TIGR00638">
    <property type="entry name" value="Mop"/>
    <property type="match status" value="1"/>
</dbReference>
<accession>A0A5E4YHG8</accession>
<reference evidence="4 5" key="1">
    <citation type="submission" date="2019-08" db="EMBL/GenBank/DDBJ databases">
        <authorList>
            <person name="Peeters C."/>
        </authorList>
    </citation>
    <scope>NUCLEOTIDE SEQUENCE [LARGE SCALE GENOMIC DNA]</scope>
    <source>
        <strain evidence="4 5">LMG 31112</strain>
    </source>
</reference>
<dbReference type="Pfam" id="PF03459">
    <property type="entry name" value="TOBE"/>
    <property type="match status" value="1"/>
</dbReference>
<keyword evidence="1 2" id="KW-0500">Molybdenum</keyword>
<gene>
    <name evidence="4" type="ORF">PHO31112_04516</name>
</gene>
<sequence length="69" mass="7107">MKTSARNQFSGKVVALLRGAVNDEVTMRTDAGQEIVAGITHENTKRLGLTAGRAAAALVKASSVILAVA</sequence>
<dbReference type="InterPro" id="IPR008995">
    <property type="entry name" value="Mo/tungstate-bd_C_term_dom"/>
</dbReference>
<organism evidence="4 5">
    <name type="scientific">Pandoraea horticolens</name>
    <dbReference type="NCBI Taxonomy" id="2508298"/>
    <lineage>
        <taxon>Bacteria</taxon>
        <taxon>Pseudomonadati</taxon>
        <taxon>Pseudomonadota</taxon>
        <taxon>Betaproteobacteria</taxon>
        <taxon>Burkholderiales</taxon>
        <taxon>Burkholderiaceae</taxon>
        <taxon>Pandoraea</taxon>
    </lineage>
</organism>
<dbReference type="PROSITE" id="PS51866">
    <property type="entry name" value="MOP"/>
    <property type="match status" value="1"/>
</dbReference>
<evidence type="ECO:0000256" key="1">
    <source>
        <dbReference type="ARBA" id="ARBA00022505"/>
    </source>
</evidence>
<dbReference type="InterPro" id="IPR004606">
    <property type="entry name" value="Mop_domain"/>
</dbReference>
<name>A0A5E4YHG8_9BURK</name>
<keyword evidence="5" id="KW-1185">Reference proteome</keyword>
<dbReference type="RefSeq" id="WP_150623211.1">
    <property type="nucleotide sequence ID" value="NZ_CABPSM010000017.1"/>
</dbReference>
<dbReference type="EMBL" id="CABPSM010000017">
    <property type="protein sequence ID" value="VVE47947.1"/>
    <property type="molecule type" value="Genomic_DNA"/>
</dbReference>
<evidence type="ECO:0000313" key="5">
    <source>
        <dbReference type="Proteomes" id="UP000343317"/>
    </source>
</evidence>
<proteinExistence type="predicted"/>
<dbReference type="SUPFAM" id="SSF50331">
    <property type="entry name" value="MOP-like"/>
    <property type="match status" value="1"/>
</dbReference>
<dbReference type="InterPro" id="IPR005116">
    <property type="entry name" value="Transp-assoc_OB_typ1"/>
</dbReference>
<evidence type="ECO:0000256" key="2">
    <source>
        <dbReference type="PROSITE-ProRule" id="PRU01213"/>
    </source>
</evidence>
<feature type="domain" description="Mop" evidence="3">
    <location>
        <begin position="2"/>
        <end position="68"/>
    </location>
</feature>
<dbReference type="Proteomes" id="UP000343317">
    <property type="component" value="Unassembled WGS sequence"/>
</dbReference>
<dbReference type="AlphaFoldDB" id="A0A5E4YHG8"/>
<evidence type="ECO:0000313" key="4">
    <source>
        <dbReference type="EMBL" id="VVE47947.1"/>
    </source>
</evidence>
<protein>
    <submittedName>
        <fullName evidence="4">Transporter</fullName>
    </submittedName>
</protein>